<dbReference type="FunFam" id="3.20.20.100:FF:000004">
    <property type="entry name" value="Oxidoreductase, aldo/keto reductase"/>
    <property type="match status" value="1"/>
</dbReference>
<dbReference type="GO" id="GO:0005829">
    <property type="term" value="C:cytosol"/>
    <property type="evidence" value="ECO:0007669"/>
    <property type="project" value="UniProtKB-ARBA"/>
</dbReference>
<protein>
    <submittedName>
        <fullName evidence="4">Aldo/keto reductase</fullName>
    </submittedName>
</protein>
<dbReference type="Pfam" id="PF00248">
    <property type="entry name" value="Aldo_ket_red"/>
    <property type="match status" value="1"/>
</dbReference>
<dbReference type="CDD" id="cd19087">
    <property type="entry name" value="AKR_AKR12A1_B1_C1"/>
    <property type="match status" value="1"/>
</dbReference>
<dbReference type="SUPFAM" id="SSF51430">
    <property type="entry name" value="NAD(P)-linked oxidoreductase"/>
    <property type="match status" value="1"/>
</dbReference>
<name>A0A4R5FSK1_9ACTN</name>
<gene>
    <name evidence="4" type="ORF">E1295_11425</name>
</gene>
<dbReference type="PANTHER" id="PTHR43364">
    <property type="entry name" value="NADH-SPECIFIC METHYLGLYOXAL REDUCTASE-RELATED"/>
    <property type="match status" value="1"/>
</dbReference>
<dbReference type="Proteomes" id="UP000295136">
    <property type="component" value="Unassembled WGS sequence"/>
</dbReference>
<feature type="domain" description="NADP-dependent oxidoreductase" evidence="3">
    <location>
        <begin position="15"/>
        <end position="320"/>
    </location>
</feature>
<keyword evidence="1" id="KW-0560">Oxidoreductase</keyword>
<dbReference type="AlphaFoldDB" id="A0A4R5FSK1"/>
<comment type="caution">
    <text evidence="4">The sequence shown here is derived from an EMBL/GenBank/DDBJ whole genome shotgun (WGS) entry which is preliminary data.</text>
</comment>
<accession>A0A4R5FSK1</accession>
<evidence type="ECO:0000256" key="2">
    <source>
        <dbReference type="SAM" id="MobiDB-lite"/>
    </source>
</evidence>
<evidence type="ECO:0000313" key="5">
    <source>
        <dbReference type="Proteomes" id="UP000295136"/>
    </source>
</evidence>
<organism evidence="4 5">
    <name type="scientific">Nonomuraea mesophila</name>
    <dbReference type="NCBI Taxonomy" id="2530382"/>
    <lineage>
        <taxon>Bacteria</taxon>
        <taxon>Bacillati</taxon>
        <taxon>Actinomycetota</taxon>
        <taxon>Actinomycetes</taxon>
        <taxon>Streptosporangiales</taxon>
        <taxon>Streptosporangiaceae</taxon>
        <taxon>Nonomuraea</taxon>
    </lineage>
</organism>
<dbReference type="PANTHER" id="PTHR43364:SF5">
    <property type="entry name" value="REDUCTASE"/>
    <property type="match status" value="1"/>
</dbReference>
<proteinExistence type="predicted"/>
<dbReference type="GO" id="GO:0016491">
    <property type="term" value="F:oxidoreductase activity"/>
    <property type="evidence" value="ECO:0007669"/>
    <property type="project" value="UniProtKB-KW"/>
</dbReference>
<dbReference type="InterPro" id="IPR050523">
    <property type="entry name" value="AKR_Detox_Biosynth"/>
</dbReference>
<dbReference type="Gene3D" id="3.20.20.100">
    <property type="entry name" value="NADP-dependent oxidoreductase domain"/>
    <property type="match status" value="1"/>
</dbReference>
<dbReference type="EMBL" id="SMLD01000022">
    <property type="protein sequence ID" value="TDE56221.1"/>
    <property type="molecule type" value="Genomic_DNA"/>
</dbReference>
<sequence>MEFTQLGRSGLTVSRLVLGTDNFGTQTTEEDAFQIMDRAHELGINLIDTSDVYGWQFGEGLTEQIIGRWLSTGGGRRERTVLSTKLYGRMSAWPNDAGLSALHIRRACEASLRRLNTDHIDIYQMHHIDRSTPWEEIWEAMDVLRTQGKIVYVGSSNHPGWHIAAGQEAAARRGHLGLVSEQTIYNLLERTAELEVLPACAHYGVGMMPWSPLDAGLLGGILRKERENRMGAPLPGAKVATHRGRRLIKLDRHRAAVQAFEDLCDELGESPADVAMAWLLGRPGVTAPIIGPRTLAQLDASTRAFEVNLDDRTLDRLDAIFPGPGPAPAPLSGTSAGDPAAAGRPPCPDIPGGP</sequence>
<keyword evidence="5" id="KW-1185">Reference proteome</keyword>
<evidence type="ECO:0000259" key="3">
    <source>
        <dbReference type="Pfam" id="PF00248"/>
    </source>
</evidence>
<evidence type="ECO:0000256" key="1">
    <source>
        <dbReference type="ARBA" id="ARBA00023002"/>
    </source>
</evidence>
<reference evidence="4 5" key="1">
    <citation type="submission" date="2019-03" db="EMBL/GenBank/DDBJ databases">
        <title>Draft genome sequences of novel Actinobacteria.</title>
        <authorList>
            <person name="Sahin N."/>
            <person name="Ay H."/>
            <person name="Saygin H."/>
        </authorList>
    </citation>
    <scope>NUCLEOTIDE SEQUENCE [LARGE SCALE GENOMIC DNA]</scope>
    <source>
        <strain evidence="4 5">6K102</strain>
    </source>
</reference>
<feature type="compositionally biased region" description="Pro residues" evidence="2">
    <location>
        <begin position="345"/>
        <end position="354"/>
    </location>
</feature>
<feature type="region of interest" description="Disordered" evidence="2">
    <location>
        <begin position="320"/>
        <end position="354"/>
    </location>
</feature>
<evidence type="ECO:0000313" key="4">
    <source>
        <dbReference type="EMBL" id="TDE56221.1"/>
    </source>
</evidence>
<dbReference type="InterPro" id="IPR023210">
    <property type="entry name" value="NADP_OxRdtase_dom"/>
</dbReference>
<dbReference type="InterPro" id="IPR036812">
    <property type="entry name" value="NAD(P)_OxRdtase_dom_sf"/>
</dbReference>